<dbReference type="SUPFAM" id="SSF69318">
    <property type="entry name" value="Integrin alpha N-terminal domain"/>
    <property type="match status" value="1"/>
</dbReference>
<dbReference type="Pfam" id="PF13517">
    <property type="entry name" value="FG-GAP_3"/>
    <property type="match status" value="1"/>
</dbReference>
<keyword evidence="1" id="KW-0732">Signal</keyword>
<dbReference type="EMBL" id="BAAAUV010000010">
    <property type="protein sequence ID" value="GAA3219621.1"/>
    <property type="molecule type" value="Genomic_DNA"/>
</dbReference>
<evidence type="ECO:0000256" key="2">
    <source>
        <dbReference type="ARBA" id="ARBA00022737"/>
    </source>
</evidence>
<dbReference type="InterPro" id="IPR028994">
    <property type="entry name" value="Integrin_alpha_N"/>
</dbReference>
<keyword evidence="5" id="KW-1185">Reference proteome</keyword>
<evidence type="ECO:0000313" key="4">
    <source>
        <dbReference type="EMBL" id="GAA3219621.1"/>
    </source>
</evidence>
<keyword evidence="2" id="KW-0677">Repeat</keyword>
<evidence type="ECO:0000256" key="3">
    <source>
        <dbReference type="ARBA" id="ARBA00023180"/>
    </source>
</evidence>
<comment type="caution">
    <text evidence="4">The sequence shown here is derived from an EMBL/GenBank/DDBJ whole genome shotgun (WGS) entry which is preliminary data.</text>
</comment>
<name>A0ABP6QCF7_9ACTN</name>
<protein>
    <recommendedName>
        <fullName evidence="6">FG-GAP repeat protein</fullName>
    </recommendedName>
</protein>
<dbReference type="Pfam" id="PF01839">
    <property type="entry name" value="FG-GAP"/>
    <property type="match status" value="2"/>
</dbReference>
<dbReference type="PANTHER" id="PTHR44103:SF1">
    <property type="entry name" value="PROPROTEIN CONVERTASE P"/>
    <property type="match status" value="1"/>
</dbReference>
<gene>
    <name evidence="4" type="ORF">GCM10010468_43780</name>
</gene>
<dbReference type="InterPro" id="IPR013517">
    <property type="entry name" value="FG-GAP"/>
</dbReference>
<dbReference type="Gene3D" id="2.130.10.130">
    <property type="entry name" value="Integrin alpha, N-terminal"/>
    <property type="match status" value="3"/>
</dbReference>
<dbReference type="PANTHER" id="PTHR44103">
    <property type="entry name" value="PROPROTEIN CONVERTASE P"/>
    <property type="match status" value="1"/>
</dbReference>
<evidence type="ECO:0000313" key="5">
    <source>
        <dbReference type="Proteomes" id="UP001501237"/>
    </source>
</evidence>
<dbReference type="SMART" id="SM00191">
    <property type="entry name" value="Int_alpha"/>
    <property type="match status" value="5"/>
</dbReference>
<dbReference type="Proteomes" id="UP001501237">
    <property type="component" value="Unassembled WGS sequence"/>
</dbReference>
<evidence type="ECO:0008006" key="6">
    <source>
        <dbReference type="Google" id="ProtNLM"/>
    </source>
</evidence>
<accession>A0ABP6QCF7</accession>
<sequence length="425" mass="43967">MLAAGTVTATGGAAEAKPRPAVAWDFDGDGIRDLVAGIPTFRFPDDTNSAGRGAIAVLKGGRGGLSSPRIITGPASVNTGGLWQGFGRVLASGDFDADGRADLAVGGIDDKAGRGSVYLFRGTATGLGAQPVVLHGPRKAAWSKFGFAIAAGDFDHDGYADLYSAEVFGGRSWVYRGGRGFWKSRKRSALPRGDAKAYVNSAAAGDFNGDGRDDLVLNWYRRKDMQTRSPGRISVLPGSSKGLRRPVTVATKQATGLLAVGDLSGDRRAEIALATENNTRIVIWRGTRKGFAKAARPVARSVRPGTAGALSIGGGLLAVGRPDAERIDVLALTGTTLTLRGTHHPLGIVPGHGYGTSVVLRDFTGDRGPEVAGGIPLHGYAYSPGGQVVAVHRALDISPVSGALPQQQFPLPDLTGGSLSQIVLG</sequence>
<organism evidence="4 5">
    <name type="scientific">Actinocorallia longicatena</name>
    <dbReference type="NCBI Taxonomy" id="111803"/>
    <lineage>
        <taxon>Bacteria</taxon>
        <taxon>Bacillati</taxon>
        <taxon>Actinomycetota</taxon>
        <taxon>Actinomycetes</taxon>
        <taxon>Streptosporangiales</taxon>
        <taxon>Thermomonosporaceae</taxon>
        <taxon>Actinocorallia</taxon>
    </lineage>
</organism>
<proteinExistence type="predicted"/>
<evidence type="ECO:0000256" key="1">
    <source>
        <dbReference type="ARBA" id="ARBA00022729"/>
    </source>
</evidence>
<dbReference type="InterPro" id="IPR013519">
    <property type="entry name" value="Int_alpha_beta-p"/>
</dbReference>
<reference evidence="5" key="1">
    <citation type="journal article" date="2019" name="Int. J. Syst. Evol. Microbiol.">
        <title>The Global Catalogue of Microorganisms (GCM) 10K type strain sequencing project: providing services to taxonomists for standard genome sequencing and annotation.</title>
        <authorList>
            <consortium name="The Broad Institute Genomics Platform"/>
            <consortium name="The Broad Institute Genome Sequencing Center for Infectious Disease"/>
            <person name="Wu L."/>
            <person name="Ma J."/>
        </authorList>
    </citation>
    <scope>NUCLEOTIDE SEQUENCE [LARGE SCALE GENOMIC DNA]</scope>
    <source>
        <strain evidence="5">JCM 9377</strain>
    </source>
</reference>
<keyword evidence="3" id="KW-0325">Glycoprotein</keyword>